<evidence type="ECO:0000313" key="7">
    <source>
        <dbReference type="EMBL" id="MBA0672533.1"/>
    </source>
</evidence>
<evidence type="ECO:0000256" key="3">
    <source>
        <dbReference type="ARBA" id="ARBA00023125"/>
    </source>
</evidence>
<comment type="subcellular location">
    <subcellularLocation>
        <location evidence="1">Nucleus</location>
    </subcellularLocation>
</comment>
<dbReference type="InterPro" id="IPR036879">
    <property type="entry name" value="TF_MADSbox_sf"/>
</dbReference>
<evidence type="ECO:0000256" key="4">
    <source>
        <dbReference type="ARBA" id="ARBA00023163"/>
    </source>
</evidence>
<proteinExistence type="predicted"/>
<sequence length="56" mass="6503">MASSDKKTKGKKKIEIKIIENADDRLIAFSKRRIGINTKIYELSILYGKEILFIIF</sequence>
<comment type="caution">
    <text evidence="7">The sequence shown here is derived from an EMBL/GenBank/DDBJ whole genome shotgun (WGS) entry which is preliminary data.</text>
</comment>
<dbReference type="SUPFAM" id="SSF55455">
    <property type="entry name" value="SRF-like"/>
    <property type="match status" value="1"/>
</dbReference>
<dbReference type="EMBL" id="JABFAB010245092">
    <property type="protein sequence ID" value="MBA0672533.1"/>
    <property type="molecule type" value="Genomic_DNA"/>
</dbReference>
<evidence type="ECO:0000259" key="6">
    <source>
        <dbReference type="PROSITE" id="PS50066"/>
    </source>
</evidence>
<name>A0A7J8WC81_9ROSI</name>
<dbReference type="Proteomes" id="UP000593573">
    <property type="component" value="Unassembled WGS sequence"/>
</dbReference>
<evidence type="ECO:0000256" key="1">
    <source>
        <dbReference type="ARBA" id="ARBA00004123"/>
    </source>
</evidence>
<dbReference type="InterPro" id="IPR002100">
    <property type="entry name" value="TF_MADSbox"/>
</dbReference>
<dbReference type="GO" id="GO:0003677">
    <property type="term" value="F:DNA binding"/>
    <property type="evidence" value="ECO:0007669"/>
    <property type="project" value="UniProtKB-KW"/>
</dbReference>
<evidence type="ECO:0000313" key="8">
    <source>
        <dbReference type="Proteomes" id="UP000593573"/>
    </source>
</evidence>
<dbReference type="SMART" id="SM00432">
    <property type="entry name" value="MADS"/>
    <property type="match status" value="1"/>
</dbReference>
<dbReference type="PRINTS" id="PR00404">
    <property type="entry name" value="MADSDOMAIN"/>
</dbReference>
<dbReference type="GO" id="GO:0005634">
    <property type="term" value="C:nucleus"/>
    <property type="evidence" value="ECO:0007669"/>
    <property type="project" value="UniProtKB-SubCell"/>
</dbReference>
<keyword evidence="8" id="KW-1185">Reference proteome</keyword>
<keyword evidence="5" id="KW-0539">Nucleus</keyword>
<organism evidence="7 8">
    <name type="scientific">Gossypium klotzschianum</name>
    <dbReference type="NCBI Taxonomy" id="34286"/>
    <lineage>
        <taxon>Eukaryota</taxon>
        <taxon>Viridiplantae</taxon>
        <taxon>Streptophyta</taxon>
        <taxon>Embryophyta</taxon>
        <taxon>Tracheophyta</taxon>
        <taxon>Spermatophyta</taxon>
        <taxon>Magnoliopsida</taxon>
        <taxon>eudicotyledons</taxon>
        <taxon>Gunneridae</taxon>
        <taxon>Pentapetalae</taxon>
        <taxon>rosids</taxon>
        <taxon>malvids</taxon>
        <taxon>Malvales</taxon>
        <taxon>Malvaceae</taxon>
        <taxon>Malvoideae</taxon>
        <taxon>Gossypium</taxon>
    </lineage>
</organism>
<keyword evidence="3" id="KW-0238">DNA-binding</keyword>
<evidence type="ECO:0000256" key="5">
    <source>
        <dbReference type="ARBA" id="ARBA00023242"/>
    </source>
</evidence>
<gene>
    <name evidence="7" type="ORF">Goklo_028996</name>
</gene>
<dbReference type="Pfam" id="PF00319">
    <property type="entry name" value="SRF-TF"/>
    <property type="match status" value="1"/>
</dbReference>
<dbReference type="Gene3D" id="3.40.1810.10">
    <property type="entry name" value="Transcription factor, MADS-box"/>
    <property type="match status" value="1"/>
</dbReference>
<keyword evidence="4" id="KW-0804">Transcription</keyword>
<dbReference type="AlphaFoldDB" id="A0A7J8WC81"/>
<feature type="domain" description="MADS-box" evidence="6">
    <location>
        <begin position="9"/>
        <end position="56"/>
    </location>
</feature>
<evidence type="ECO:0000256" key="2">
    <source>
        <dbReference type="ARBA" id="ARBA00023015"/>
    </source>
</evidence>
<dbReference type="GO" id="GO:0046983">
    <property type="term" value="F:protein dimerization activity"/>
    <property type="evidence" value="ECO:0007669"/>
    <property type="project" value="InterPro"/>
</dbReference>
<protein>
    <recommendedName>
        <fullName evidence="6">MADS-box domain-containing protein</fullName>
    </recommendedName>
</protein>
<reference evidence="7 8" key="1">
    <citation type="journal article" date="2019" name="Genome Biol. Evol.">
        <title>Insights into the evolution of the New World diploid cottons (Gossypium, subgenus Houzingenia) based on genome sequencing.</title>
        <authorList>
            <person name="Grover C.E."/>
            <person name="Arick M.A. 2nd"/>
            <person name="Thrash A."/>
            <person name="Conover J.L."/>
            <person name="Sanders W.S."/>
            <person name="Peterson D.G."/>
            <person name="Frelichowski J.E."/>
            <person name="Scheffler J.A."/>
            <person name="Scheffler B.E."/>
            <person name="Wendel J.F."/>
        </authorList>
    </citation>
    <scope>NUCLEOTIDE SEQUENCE [LARGE SCALE GENOMIC DNA]</scope>
    <source>
        <strain evidence="7">57</strain>
        <tissue evidence="7">Leaf</tissue>
    </source>
</reference>
<keyword evidence="2" id="KW-0805">Transcription regulation</keyword>
<dbReference type="PROSITE" id="PS50066">
    <property type="entry name" value="MADS_BOX_2"/>
    <property type="match status" value="1"/>
</dbReference>
<accession>A0A7J8WC81</accession>